<sequence length="197" mass="22233">MQLVHIQAPRHFDAEIAINKYRGPALDAPTTEIDDTWHEIGLGASGIRLAEGYLRILNKPDMTGRPLHRIPEEFGGGYLGLLEIFHLLHCLDSLRQATFYNWDSTLTLRPDHCIDAVRFSLMCTSDVTPITFFDSESLPGRQLPLPNFSSLHTCRNLDQILEWNMNNPNQVLWEETGNASTFKPNVKTGPGHQNKVA</sequence>
<dbReference type="GO" id="GO:0043386">
    <property type="term" value="P:mycotoxin biosynthetic process"/>
    <property type="evidence" value="ECO:0007669"/>
    <property type="project" value="InterPro"/>
</dbReference>
<accession>A0A1Y2DG37</accession>
<evidence type="ECO:0000313" key="3">
    <source>
        <dbReference type="EMBL" id="ORY58076.1"/>
    </source>
</evidence>
<proteinExistence type="inferred from homology"/>
<dbReference type="InParanoid" id="A0A1Y2DG37"/>
<dbReference type="OrthoDB" id="3687641at2759"/>
<comment type="pathway">
    <text evidence="1">Mycotoxin biosynthesis.</text>
</comment>
<keyword evidence="4" id="KW-1185">Reference proteome</keyword>
<name>A0A1Y2DG37_9PEZI</name>
<dbReference type="GeneID" id="63778686"/>
<dbReference type="PANTHER" id="PTHR33365">
    <property type="entry name" value="YALI0B05434P"/>
    <property type="match status" value="1"/>
</dbReference>
<reference evidence="3 4" key="1">
    <citation type="submission" date="2016-07" db="EMBL/GenBank/DDBJ databases">
        <title>Pervasive Adenine N6-methylation of Active Genes in Fungi.</title>
        <authorList>
            <consortium name="DOE Joint Genome Institute"/>
            <person name="Mondo S.J."/>
            <person name="Dannebaum R.O."/>
            <person name="Kuo R.C."/>
            <person name="Labutti K."/>
            <person name="Haridas S."/>
            <person name="Kuo A."/>
            <person name="Salamov A."/>
            <person name="Ahrendt S.R."/>
            <person name="Lipzen A."/>
            <person name="Sullivan W."/>
            <person name="Andreopoulos W.B."/>
            <person name="Clum A."/>
            <person name="Lindquist E."/>
            <person name="Daum C."/>
            <person name="Ramamoorthy G.K."/>
            <person name="Gryganskyi A."/>
            <person name="Culley D."/>
            <person name="Magnuson J.K."/>
            <person name="James T.Y."/>
            <person name="O'Malley M.A."/>
            <person name="Stajich J.E."/>
            <person name="Spatafora J.W."/>
            <person name="Visel A."/>
            <person name="Grigoriev I.V."/>
        </authorList>
    </citation>
    <scope>NUCLEOTIDE SEQUENCE [LARGE SCALE GENOMIC DNA]</scope>
    <source>
        <strain evidence="3 4">CBS 129021</strain>
    </source>
</reference>
<organism evidence="3 4">
    <name type="scientific">Pseudomassariella vexata</name>
    <dbReference type="NCBI Taxonomy" id="1141098"/>
    <lineage>
        <taxon>Eukaryota</taxon>
        <taxon>Fungi</taxon>
        <taxon>Dikarya</taxon>
        <taxon>Ascomycota</taxon>
        <taxon>Pezizomycotina</taxon>
        <taxon>Sordariomycetes</taxon>
        <taxon>Xylariomycetidae</taxon>
        <taxon>Amphisphaeriales</taxon>
        <taxon>Pseudomassariaceae</taxon>
        <taxon>Pseudomassariella</taxon>
    </lineage>
</organism>
<dbReference type="InterPro" id="IPR021765">
    <property type="entry name" value="UstYa-like"/>
</dbReference>
<evidence type="ECO:0000256" key="2">
    <source>
        <dbReference type="ARBA" id="ARBA00035112"/>
    </source>
</evidence>
<gene>
    <name evidence="3" type="ORF">BCR38DRAFT_460921</name>
</gene>
<dbReference type="EMBL" id="MCFJ01000017">
    <property type="protein sequence ID" value="ORY58076.1"/>
    <property type="molecule type" value="Genomic_DNA"/>
</dbReference>
<dbReference type="Pfam" id="PF11807">
    <property type="entry name" value="UstYa"/>
    <property type="match status" value="1"/>
</dbReference>
<comment type="caution">
    <text evidence="3">The sequence shown here is derived from an EMBL/GenBank/DDBJ whole genome shotgun (WGS) entry which is preliminary data.</text>
</comment>
<protein>
    <submittedName>
        <fullName evidence="3">Uncharacterized protein</fullName>
    </submittedName>
</protein>
<comment type="similarity">
    <text evidence="2">Belongs to the ustYa family.</text>
</comment>
<evidence type="ECO:0000313" key="4">
    <source>
        <dbReference type="Proteomes" id="UP000193689"/>
    </source>
</evidence>
<dbReference type="AlphaFoldDB" id="A0A1Y2DG37"/>
<dbReference type="Proteomes" id="UP000193689">
    <property type="component" value="Unassembled WGS sequence"/>
</dbReference>
<dbReference type="RefSeq" id="XP_040711111.1">
    <property type="nucleotide sequence ID" value="XM_040862474.1"/>
</dbReference>
<dbReference type="PANTHER" id="PTHR33365:SF4">
    <property type="entry name" value="CYCLOCHLOROTINE BIOSYNTHESIS PROTEIN O"/>
    <property type="match status" value="1"/>
</dbReference>
<evidence type="ECO:0000256" key="1">
    <source>
        <dbReference type="ARBA" id="ARBA00004685"/>
    </source>
</evidence>